<gene>
    <name evidence="1" type="ORF">WP2W18E01_10670</name>
</gene>
<dbReference type="RefSeq" id="WP_269475978.1">
    <property type="nucleotide sequence ID" value="NZ_AP021927.1"/>
</dbReference>
<protein>
    <submittedName>
        <fullName evidence="1">Uncharacterized protein</fullName>
    </submittedName>
</protein>
<evidence type="ECO:0000313" key="2">
    <source>
        <dbReference type="Proteomes" id="UP000515756"/>
    </source>
</evidence>
<reference evidence="1 2" key="1">
    <citation type="submission" date="2019-12" db="EMBL/GenBank/DDBJ databases">
        <title>complete genome sequences of Aeromonas caviae str. WP2-W18-ESBL-01 isolated from wastewater treatment plant effluent.</title>
        <authorList>
            <person name="Sekizuka T."/>
            <person name="Itokawa K."/>
            <person name="Yatsu K."/>
            <person name="Inamine Y."/>
            <person name="Kuroda M."/>
        </authorList>
    </citation>
    <scope>NUCLEOTIDE SEQUENCE [LARGE SCALE GENOMIC DNA]</scope>
    <source>
        <strain evidence="1 2">WP2-W18-ESBL-01</strain>
    </source>
</reference>
<dbReference type="EMBL" id="AP021927">
    <property type="protein sequence ID" value="BBQ29485.1"/>
    <property type="molecule type" value="Genomic_DNA"/>
</dbReference>
<sequence>MQYMPGTILRSFEEDERAMVPGLWFMAGAAGRLYRGLPLQDL</sequence>
<dbReference type="AlphaFoldDB" id="A0A6S4TJS4"/>
<accession>A0A6S4TJS4</accession>
<organism evidence="1 2">
    <name type="scientific">Aeromonas caviae</name>
    <name type="common">Aeromonas punctata</name>
    <dbReference type="NCBI Taxonomy" id="648"/>
    <lineage>
        <taxon>Bacteria</taxon>
        <taxon>Pseudomonadati</taxon>
        <taxon>Pseudomonadota</taxon>
        <taxon>Gammaproteobacteria</taxon>
        <taxon>Aeromonadales</taxon>
        <taxon>Aeromonadaceae</taxon>
        <taxon>Aeromonas</taxon>
    </lineage>
</organism>
<evidence type="ECO:0000313" key="1">
    <source>
        <dbReference type="EMBL" id="BBQ29485.1"/>
    </source>
</evidence>
<name>A0A6S4TJS4_AERCA</name>
<dbReference type="Proteomes" id="UP000515756">
    <property type="component" value="Chromosome"/>
</dbReference>
<proteinExistence type="predicted"/>